<dbReference type="GO" id="GO:0016831">
    <property type="term" value="F:carboxy-lyase activity"/>
    <property type="evidence" value="ECO:0007669"/>
    <property type="project" value="UniProtKB-KW"/>
</dbReference>
<dbReference type="PANTHER" id="PTHR46101:SF18">
    <property type="entry name" value="HISTIDINE DECARBOXYLASE"/>
    <property type="match status" value="1"/>
</dbReference>
<sequence>MSVIESRPVLPRPSAPPAAPSAPAEPDAAAFALPPEGLDDDQRLRALDSMDQYLSRKRRHLLGYQATQDLDRYALDLGRFMRSNINNLGDPFQSGGYKPNTKSVERAVLDYYARLWGADRPCDPADPESCWGYVLSMGSTEGNMYALWNARDYLSGRPLIDQPDSPGLPFLPENPNAYRPVAFYSEDTHYSFAKAVRVLGVATFHELGRTQYPGQCPPAVAVDGDWPAEVPSRPGPSGHSWDGTGEIDVDALAELVEFFAAKGHPIFVSLNLGSTFKGAHDDVRAVGERLLPVFERHGLLRREVVHGTDPQTGAPLTDERRGFWIHVDGALGAGYVPFVRLATQDPGRYGWTPETVLPEFDFGLRLRAADGSEVDLVSSIAMSGHKWPGAPWPCGLYLTKVKYQLAPPSRPDYTGAPDTTFAGSRNGFSPLVIWDHLARHSYQDQVDRIRKAQQLAGYLEQRLRLLELETGTELWPARTPGAITVRFRCPSPELVAKWSLSSQDVLTVPGEESSRRSYVHVFLMSSVDRAKLDALLADLARDPYILGV</sequence>
<dbReference type="EMBL" id="PYBW01000122">
    <property type="protein sequence ID" value="PYC70153.1"/>
    <property type="molecule type" value="Genomic_DNA"/>
</dbReference>
<accession>A0A2V4N9F0</accession>
<dbReference type="OrthoDB" id="3335676at2"/>
<dbReference type="InterPro" id="IPR051151">
    <property type="entry name" value="Group_II_Decarboxylase"/>
</dbReference>
<name>A0A2V4N9F0_9ACTN</name>
<dbReference type="RefSeq" id="WP_110672628.1">
    <property type="nucleotide sequence ID" value="NZ_PYBW01000122.1"/>
</dbReference>
<evidence type="ECO:0000256" key="2">
    <source>
        <dbReference type="ARBA" id="ARBA00022793"/>
    </source>
</evidence>
<keyword evidence="5" id="KW-1185">Reference proteome</keyword>
<dbReference type="PANTHER" id="PTHR46101">
    <property type="match status" value="1"/>
</dbReference>
<dbReference type="InterPro" id="IPR015421">
    <property type="entry name" value="PyrdxlP-dep_Trfase_major"/>
</dbReference>
<proteinExistence type="inferred from homology"/>
<comment type="similarity">
    <text evidence="1">Belongs to the group II decarboxylase family.</text>
</comment>
<evidence type="ECO:0000256" key="3">
    <source>
        <dbReference type="SAM" id="MobiDB-lite"/>
    </source>
</evidence>
<reference evidence="4 5" key="1">
    <citation type="submission" date="2018-03" db="EMBL/GenBank/DDBJ databases">
        <title>Bioinformatic expansion and discovery of thiopeptide antibiotics.</title>
        <authorList>
            <person name="Schwalen C.J."/>
            <person name="Hudson G.A."/>
            <person name="Mitchell D.A."/>
        </authorList>
    </citation>
    <scope>NUCLEOTIDE SEQUENCE [LARGE SCALE GENOMIC DNA]</scope>
    <source>
        <strain evidence="4 5">ATCC 21389</strain>
    </source>
</reference>
<comment type="caution">
    <text evidence="4">The sequence shown here is derived from an EMBL/GenBank/DDBJ whole genome shotgun (WGS) entry which is preliminary data.</text>
</comment>
<dbReference type="InterPro" id="IPR015424">
    <property type="entry name" value="PyrdxlP-dep_Trfase"/>
</dbReference>
<dbReference type="Proteomes" id="UP000248039">
    <property type="component" value="Unassembled WGS sequence"/>
</dbReference>
<organism evidence="4 5">
    <name type="scientific">Streptomyces tateyamensis</name>
    <dbReference type="NCBI Taxonomy" id="565073"/>
    <lineage>
        <taxon>Bacteria</taxon>
        <taxon>Bacillati</taxon>
        <taxon>Actinomycetota</taxon>
        <taxon>Actinomycetes</taxon>
        <taxon>Kitasatosporales</taxon>
        <taxon>Streptomycetaceae</taxon>
        <taxon>Streptomyces</taxon>
    </lineage>
</organism>
<evidence type="ECO:0000313" key="5">
    <source>
        <dbReference type="Proteomes" id="UP000248039"/>
    </source>
</evidence>
<keyword evidence="2" id="KW-0456">Lyase</keyword>
<evidence type="ECO:0000313" key="4">
    <source>
        <dbReference type="EMBL" id="PYC70153.1"/>
    </source>
</evidence>
<dbReference type="SUPFAM" id="SSF53383">
    <property type="entry name" value="PLP-dependent transferases"/>
    <property type="match status" value="1"/>
</dbReference>
<gene>
    <name evidence="4" type="ORF">C7C46_27470</name>
</gene>
<keyword evidence="2" id="KW-0210">Decarboxylase</keyword>
<dbReference type="Gene3D" id="3.40.640.10">
    <property type="entry name" value="Type I PLP-dependent aspartate aminotransferase-like (Major domain)"/>
    <property type="match status" value="1"/>
</dbReference>
<feature type="region of interest" description="Disordered" evidence="3">
    <location>
        <begin position="1"/>
        <end position="31"/>
    </location>
</feature>
<feature type="compositionally biased region" description="Pro residues" evidence="3">
    <location>
        <begin position="10"/>
        <end position="20"/>
    </location>
</feature>
<feature type="compositionally biased region" description="Low complexity" evidence="3">
    <location>
        <begin position="21"/>
        <end position="31"/>
    </location>
</feature>
<dbReference type="AlphaFoldDB" id="A0A2V4N9F0"/>
<evidence type="ECO:0000256" key="1">
    <source>
        <dbReference type="ARBA" id="ARBA00009533"/>
    </source>
</evidence>
<protein>
    <submittedName>
        <fullName evidence="4">Histidine decarboxylase</fullName>
    </submittedName>
</protein>